<evidence type="ECO:0000256" key="1">
    <source>
        <dbReference type="ARBA" id="ARBA00004897"/>
    </source>
</evidence>
<dbReference type="HAMAP" id="MF_01955">
    <property type="entry name" value="Urease_beta_gamma"/>
    <property type="match status" value="1"/>
</dbReference>
<dbReference type="SUPFAM" id="SSF54111">
    <property type="entry name" value="Urease, gamma-subunit"/>
    <property type="match status" value="1"/>
</dbReference>
<evidence type="ECO:0000313" key="6">
    <source>
        <dbReference type="EMBL" id="PNG24885.1"/>
    </source>
</evidence>
<evidence type="ECO:0000256" key="3">
    <source>
        <dbReference type="ARBA" id="ARBA00022490"/>
    </source>
</evidence>
<comment type="pathway">
    <text evidence="1">Nitrogen metabolism; urea degradation; CO(2) and NH(3) from urea (urease route): step 1/1.</text>
</comment>
<dbReference type="HAMAP" id="MF_00739">
    <property type="entry name" value="Urease_gamma"/>
    <property type="match status" value="1"/>
</dbReference>
<dbReference type="GO" id="GO:0016151">
    <property type="term" value="F:nickel cation binding"/>
    <property type="evidence" value="ECO:0007669"/>
    <property type="project" value="InterPro"/>
</dbReference>
<evidence type="ECO:0000256" key="4">
    <source>
        <dbReference type="ARBA" id="ARBA00022801"/>
    </source>
</evidence>
<evidence type="ECO:0000256" key="2">
    <source>
        <dbReference type="ARBA" id="ARBA00012934"/>
    </source>
</evidence>
<dbReference type="NCBIfam" id="NF009682">
    <property type="entry name" value="PRK13203.1"/>
    <property type="match status" value="1"/>
</dbReference>
<reference evidence="6 7" key="1">
    <citation type="submission" date="2017-10" db="EMBL/GenBank/DDBJ databases">
        <title>Genome announcement of Methylocella silvestris TVC from permafrost.</title>
        <authorList>
            <person name="Wang J."/>
            <person name="Geng K."/>
            <person name="Ul-Haque F."/>
            <person name="Crombie A.T."/>
            <person name="Street L.E."/>
            <person name="Wookey P.A."/>
            <person name="Murrell J.C."/>
            <person name="Pratscher J."/>
        </authorList>
    </citation>
    <scope>NUCLEOTIDE SEQUENCE [LARGE SCALE GENOMIC DNA]</scope>
    <source>
        <strain evidence="6 7">TVC</strain>
    </source>
</reference>
<dbReference type="Proteomes" id="UP000236286">
    <property type="component" value="Unassembled WGS sequence"/>
</dbReference>
<dbReference type="Pfam" id="PF00547">
    <property type="entry name" value="Urease_gamma"/>
    <property type="match status" value="1"/>
</dbReference>
<dbReference type="HAMAP" id="MF_01954">
    <property type="entry name" value="Urease_beta"/>
    <property type="match status" value="1"/>
</dbReference>
<dbReference type="PANTHER" id="PTHR33569:SF1">
    <property type="entry name" value="UREASE"/>
    <property type="match status" value="1"/>
</dbReference>
<gene>
    <name evidence="6" type="ORF">CR492_16160</name>
</gene>
<dbReference type="NCBIfam" id="TIGR00192">
    <property type="entry name" value="urease_beta"/>
    <property type="match status" value="1"/>
</dbReference>
<dbReference type="InterPro" id="IPR002026">
    <property type="entry name" value="Urease_gamma/gamma-beta_su"/>
</dbReference>
<accession>A0A2J7TDN2</accession>
<dbReference type="InterPro" id="IPR008223">
    <property type="entry name" value="Urease_gamma-beta_su"/>
</dbReference>
<dbReference type="InterPro" id="IPR002019">
    <property type="entry name" value="Urease_beta-like"/>
</dbReference>
<evidence type="ECO:0000313" key="7">
    <source>
        <dbReference type="Proteomes" id="UP000236286"/>
    </source>
</evidence>
<dbReference type="Gene3D" id="2.10.150.10">
    <property type="entry name" value="Urease, beta subunit"/>
    <property type="match status" value="1"/>
</dbReference>
<evidence type="ECO:0000256" key="5">
    <source>
        <dbReference type="ARBA" id="ARBA00047778"/>
    </source>
</evidence>
<dbReference type="InterPro" id="IPR036461">
    <property type="entry name" value="Urease_betasu_sf"/>
</dbReference>
<proteinExistence type="inferred from homology"/>
<dbReference type="RefSeq" id="WP_102844769.1">
    <property type="nucleotide sequence ID" value="NZ_PDZR01000022.1"/>
</dbReference>
<keyword evidence="4" id="KW-0378">Hydrolase</keyword>
<dbReference type="GO" id="GO:0043419">
    <property type="term" value="P:urea catabolic process"/>
    <property type="evidence" value="ECO:0007669"/>
    <property type="project" value="UniProtKB-UniPathway"/>
</dbReference>
<dbReference type="FunFam" id="2.10.150.10:FF:000001">
    <property type="entry name" value="Urease subunit beta"/>
    <property type="match status" value="1"/>
</dbReference>
<protein>
    <recommendedName>
        <fullName evidence="2">urease</fullName>
        <ecNumber evidence="2">3.5.1.5</ecNumber>
    </recommendedName>
</protein>
<name>A0A2J7TDN2_METSI</name>
<dbReference type="CDD" id="cd00407">
    <property type="entry name" value="Urease_beta"/>
    <property type="match status" value="1"/>
</dbReference>
<dbReference type="PIRSF" id="PIRSF001225">
    <property type="entry name" value="Urease_gammabeta"/>
    <property type="match status" value="1"/>
</dbReference>
<dbReference type="EMBL" id="PDZR01000022">
    <property type="protein sequence ID" value="PNG24885.1"/>
    <property type="molecule type" value="Genomic_DNA"/>
</dbReference>
<dbReference type="Gene3D" id="3.30.280.10">
    <property type="entry name" value="Urease, gamma-like subunit"/>
    <property type="match status" value="1"/>
</dbReference>
<dbReference type="InterPro" id="IPR012010">
    <property type="entry name" value="Urease_gamma"/>
</dbReference>
<dbReference type="NCBIfam" id="NF009712">
    <property type="entry name" value="PRK13241.1"/>
    <property type="match status" value="1"/>
</dbReference>
<dbReference type="GO" id="GO:0009039">
    <property type="term" value="F:urease activity"/>
    <property type="evidence" value="ECO:0007669"/>
    <property type="project" value="UniProtKB-EC"/>
</dbReference>
<dbReference type="NCBIfam" id="NF009671">
    <property type="entry name" value="PRK13192.1"/>
    <property type="match status" value="1"/>
</dbReference>
<dbReference type="EC" id="3.5.1.5" evidence="2"/>
<sequence length="231" mass="24765">MLLTPTEMERLTIFTAAELARKRRAKGLKLNYPEAVAFITDEILEGAREGRSVADLIGYGSTLLTTEDVMPGVAAMTSVLQVEGLFPDGTKLVTVHNPIRPREGSDLEDFEPGLITAAEGEIELSAGRSLTVLDVVNTGDRPVQIGSHYHFFEVNRALDFDRKAAIGMRLDIPAGTAVRFEPGQRRTVGLVAFGGTRMLSGFNNLMLGMDDSEDAVAAALARAAANGFKGA</sequence>
<comment type="catalytic activity">
    <reaction evidence="5">
        <text>urea + 2 H2O + H(+) = hydrogencarbonate + 2 NH4(+)</text>
        <dbReference type="Rhea" id="RHEA:20557"/>
        <dbReference type="ChEBI" id="CHEBI:15377"/>
        <dbReference type="ChEBI" id="CHEBI:15378"/>
        <dbReference type="ChEBI" id="CHEBI:16199"/>
        <dbReference type="ChEBI" id="CHEBI:17544"/>
        <dbReference type="ChEBI" id="CHEBI:28938"/>
        <dbReference type="EC" id="3.5.1.5"/>
    </reaction>
</comment>
<dbReference type="UniPathway" id="UPA00258">
    <property type="reaction ID" value="UER00370"/>
</dbReference>
<dbReference type="AlphaFoldDB" id="A0A2J7TDN2"/>
<dbReference type="CDD" id="cd00390">
    <property type="entry name" value="Urease_gamma"/>
    <property type="match status" value="1"/>
</dbReference>
<dbReference type="InterPro" id="IPR036463">
    <property type="entry name" value="Urease_gamma_sf"/>
</dbReference>
<dbReference type="Pfam" id="PF00699">
    <property type="entry name" value="Urease_beta"/>
    <property type="match status" value="1"/>
</dbReference>
<dbReference type="SUPFAM" id="SSF51278">
    <property type="entry name" value="Urease, beta-subunit"/>
    <property type="match status" value="1"/>
</dbReference>
<dbReference type="NCBIfam" id="TIGR00193">
    <property type="entry name" value="urease_gam"/>
    <property type="match status" value="1"/>
</dbReference>
<dbReference type="PANTHER" id="PTHR33569">
    <property type="entry name" value="UREASE"/>
    <property type="match status" value="1"/>
</dbReference>
<dbReference type="OrthoDB" id="9797217at2"/>
<keyword evidence="3" id="KW-0963">Cytoplasm</keyword>
<dbReference type="InterPro" id="IPR050069">
    <property type="entry name" value="Urease_subunit"/>
</dbReference>
<comment type="caution">
    <text evidence="6">The sequence shown here is derived from an EMBL/GenBank/DDBJ whole genome shotgun (WGS) entry which is preliminary data.</text>
</comment>
<dbReference type="GO" id="GO:0035550">
    <property type="term" value="C:urease complex"/>
    <property type="evidence" value="ECO:0007669"/>
    <property type="project" value="InterPro"/>
</dbReference>
<organism evidence="6 7">
    <name type="scientific">Methylocella silvestris</name>
    <dbReference type="NCBI Taxonomy" id="199596"/>
    <lineage>
        <taxon>Bacteria</taxon>
        <taxon>Pseudomonadati</taxon>
        <taxon>Pseudomonadota</taxon>
        <taxon>Alphaproteobacteria</taxon>
        <taxon>Hyphomicrobiales</taxon>
        <taxon>Beijerinckiaceae</taxon>
        <taxon>Methylocella</taxon>
    </lineage>
</organism>